<keyword evidence="1 2" id="KW-0812">Transmembrane</keyword>
<dbReference type="EMBL" id="CM001221">
    <property type="protein sequence ID" value="AET01002.1"/>
    <property type="molecule type" value="Genomic_DNA"/>
</dbReference>
<keyword evidence="1" id="KW-0472">Membrane</keyword>
<evidence type="ECO:0000256" key="1">
    <source>
        <dbReference type="SAM" id="Phobius"/>
    </source>
</evidence>
<accession>G7K0L7</accession>
<dbReference type="AlphaFoldDB" id="G7K0L7"/>
<dbReference type="Proteomes" id="UP000002051">
    <property type="component" value="Chromosome 5"/>
</dbReference>
<evidence type="ECO:0000313" key="4">
    <source>
        <dbReference type="Proteomes" id="UP000002051"/>
    </source>
</evidence>
<name>G7K0L7_MEDTR</name>
<keyword evidence="1" id="KW-1133">Transmembrane helix</keyword>
<evidence type="ECO:0000313" key="3">
    <source>
        <dbReference type="EnsemblPlants" id="AET01002"/>
    </source>
</evidence>
<dbReference type="HOGENOM" id="CLU_2124763_0_0_1"/>
<reference evidence="3" key="3">
    <citation type="submission" date="2015-04" db="UniProtKB">
        <authorList>
            <consortium name="EnsemblPlants"/>
        </authorList>
    </citation>
    <scope>IDENTIFICATION</scope>
    <source>
        <strain evidence="3">cv. Jemalong A17</strain>
    </source>
</reference>
<sequence length="114" mass="13009">MMLSSILGNNVTAWWYLGLIAVFHLKLLLGLTKSTMPKHWDNLKERFTKGNHFQFSGLLKEMNSFKQDVRYLPPIDKVYSLVLQQEGQLSCIAYVDAKVLFNSAEQSRFPAQGG</sequence>
<protein>
    <submittedName>
        <fullName evidence="2">Transmembrane protein, putative</fullName>
    </submittedName>
</protein>
<reference evidence="2 4" key="2">
    <citation type="journal article" date="2014" name="BMC Genomics">
        <title>An improved genome release (version Mt4.0) for the model legume Medicago truncatula.</title>
        <authorList>
            <person name="Tang H."/>
            <person name="Krishnakumar V."/>
            <person name="Bidwell S."/>
            <person name="Rosen B."/>
            <person name="Chan A."/>
            <person name="Zhou S."/>
            <person name="Gentzbittel L."/>
            <person name="Childs K.L."/>
            <person name="Yandell M."/>
            <person name="Gundlach H."/>
            <person name="Mayer K.F."/>
            <person name="Schwartz D.C."/>
            <person name="Town C.D."/>
        </authorList>
    </citation>
    <scope>GENOME REANNOTATION</scope>
    <source>
        <strain evidence="3 4">cv. Jemalong A17</strain>
    </source>
</reference>
<keyword evidence="4" id="KW-1185">Reference proteome</keyword>
<evidence type="ECO:0000313" key="2">
    <source>
        <dbReference type="EMBL" id="AET01002.1"/>
    </source>
</evidence>
<organism evidence="2 4">
    <name type="scientific">Medicago truncatula</name>
    <name type="common">Barrel medic</name>
    <name type="synonym">Medicago tribuloides</name>
    <dbReference type="NCBI Taxonomy" id="3880"/>
    <lineage>
        <taxon>Eukaryota</taxon>
        <taxon>Viridiplantae</taxon>
        <taxon>Streptophyta</taxon>
        <taxon>Embryophyta</taxon>
        <taxon>Tracheophyta</taxon>
        <taxon>Spermatophyta</taxon>
        <taxon>Magnoliopsida</taxon>
        <taxon>eudicotyledons</taxon>
        <taxon>Gunneridae</taxon>
        <taxon>Pentapetalae</taxon>
        <taxon>rosids</taxon>
        <taxon>fabids</taxon>
        <taxon>Fabales</taxon>
        <taxon>Fabaceae</taxon>
        <taxon>Papilionoideae</taxon>
        <taxon>50 kb inversion clade</taxon>
        <taxon>NPAAA clade</taxon>
        <taxon>Hologalegina</taxon>
        <taxon>IRL clade</taxon>
        <taxon>Trifolieae</taxon>
        <taxon>Medicago</taxon>
    </lineage>
</organism>
<proteinExistence type="predicted"/>
<reference evidence="2 4" key="1">
    <citation type="journal article" date="2011" name="Nature">
        <title>The Medicago genome provides insight into the evolution of rhizobial symbioses.</title>
        <authorList>
            <person name="Young N.D."/>
            <person name="Debelle F."/>
            <person name="Oldroyd G.E."/>
            <person name="Geurts R."/>
            <person name="Cannon S.B."/>
            <person name="Udvardi M.K."/>
            <person name="Benedito V.A."/>
            <person name="Mayer K.F."/>
            <person name="Gouzy J."/>
            <person name="Schoof H."/>
            <person name="Van de Peer Y."/>
            <person name="Proost S."/>
            <person name="Cook D.R."/>
            <person name="Meyers B.C."/>
            <person name="Spannagl M."/>
            <person name="Cheung F."/>
            <person name="De Mita S."/>
            <person name="Krishnakumar V."/>
            <person name="Gundlach H."/>
            <person name="Zhou S."/>
            <person name="Mudge J."/>
            <person name="Bharti A.K."/>
            <person name="Murray J.D."/>
            <person name="Naoumkina M.A."/>
            <person name="Rosen B."/>
            <person name="Silverstein K.A."/>
            <person name="Tang H."/>
            <person name="Rombauts S."/>
            <person name="Zhao P.X."/>
            <person name="Zhou P."/>
            <person name="Barbe V."/>
            <person name="Bardou P."/>
            <person name="Bechner M."/>
            <person name="Bellec A."/>
            <person name="Berger A."/>
            <person name="Berges H."/>
            <person name="Bidwell S."/>
            <person name="Bisseling T."/>
            <person name="Choisne N."/>
            <person name="Couloux A."/>
            <person name="Denny R."/>
            <person name="Deshpande S."/>
            <person name="Dai X."/>
            <person name="Doyle J.J."/>
            <person name="Dudez A.M."/>
            <person name="Farmer A.D."/>
            <person name="Fouteau S."/>
            <person name="Franken C."/>
            <person name="Gibelin C."/>
            <person name="Gish J."/>
            <person name="Goldstein S."/>
            <person name="Gonzalez A.J."/>
            <person name="Green P.J."/>
            <person name="Hallab A."/>
            <person name="Hartog M."/>
            <person name="Hua A."/>
            <person name="Humphray S.J."/>
            <person name="Jeong D.H."/>
            <person name="Jing Y."/>
            <person name="Jocker A."/>
            <person name="Kenton S.M."/>
            <person name="Kim D.J."/>
            <person name="Klee K."/>
            <person name="Lai H."/>
            <person name="Lang C."/>
            <person name="Lin S."/>
            <person name="Macmil S.L."/>
            <person name="Magdelenat G."/>
            <person name="Matthews L."/>
            <person name="McCorrison J."/>
            <person name="Monaghan E.L."/>
            <person name="Mun J.H."/>
            <person name="Najar F.Z."/>
            <person name="Nicholson C."/>
            <person name="Noirot C."/>
            <person name="O'Bleness M."/>
            <person name="Paule C.R."/>
            <person name="Poulain J."/>
            <person name="Prion F."/>
            <person name="Qin B."/>
            <person name="Qu C."/>
            <person name="Retzel E.F."/>
            <person name="Riddle C."/>
            <person name="Sallet E."/>
            <person name="Samain S."/>
            <person name="Samson N."/>
            <person name="Sanders I."/>
            <person name="Saurat O."/>
            <person name="Scarpelli C."/>
            <person name="Schiex T."/>
            <person name="Segurens B."/>
            <person name="Severin A.J."/>
            <person name="Sherrier D.J."/>
            <person name="Shi R."/>
            <person name="Sims S."/>
            <person name="Singer S.R."/>
            <person name="Sinharoy S."/>
            <person name="Sterck L."/>
            <person name="Viollet A."/>
            <person name="Wang B.B."/>
            <person name="Wang K."/>
            <person name="Wang M."/>
            <person name="Wang X."/>
            <person name="Warfsmann J."/>
            <person name="Weissenbach J."/>
            <person name="White D.D."/>
            <person name="White J.D."/>
            <person name="Wiley G.B."/>
            <person name="Wincker P."/>
            <person name="Xing Y."/>
            <person name="Yang L."/>
            <person name="Yao Z."/>
            <person name="Ying F."/>
            <person name="Zhai J."/>
            <person name="Zhou L."/>
            <person name="Zuber A."/>
            <person name="Denarie J."/>
            <person name="Dixon R.A."/>
            <person name="May G.D."/>
            <person name="Schwartz D.C."/>
            <person name="Rogers J."/>
            <person name="Quetier F."/>
            <person name="Town C.D."/>
            <person name="Roe B.A."/>
        </authorList>
    </citation>
    <scope>NUCLEOTIDE SEQUENCE [LARGE SCALE GENOMIC DNA]</scope>
    <source>
        <strain evidence="2">A17</strain>
        <strain evidence="3 4">cv. Jemalong A17</strain>
    </source>
</reference>
<dbReference type="PaxDb" id="3880-AET01002"/>
<gene>
    <name evidence="2" type="ordered locus">MTR_5g098350</name>
</gene>
<feature type="transmembrane region" description="Helical" evidence="1">
    <location>
        <begin position="12"/>
        <end position="29"/>
    </location>
</feature>
<dbReference type="EnsemblPlants" id="AET01002">
    <property type="protein sequence ID" value="AET01002"/>
    <property type="gene ID" value="MTR_5g098350"/>
</dbReference>